<evidence type="ECO:0000313" key="2">
    <source>
        <dbReference type="EMBL" id="KAJ7708908.1"/>
    </source>
</evidence>
<feature type="compositionally biased region" description="Low complexity" evidence="1">
    <location>
        <begin position="327"/>
        <end position="374"/>
    </location>
</feature>
<dbReference type="AlphaFoldDB" id="A0AAD7H0G1"/>
<comment type="caution">
    <text evidence="2">The sequence shown here is derived from an EMBL/GenBank/DDBJ whole genome shotgun (WGS) entry which is preliminary data.</text>
</comment>
<feature type="region of interest" description="Disordered" evidence="1">
    <location>
        <begin position="430"/>
        <end position="463"/>
    </location>
</feature>
<protein>
    <submittedName>
        <fullName evidence="2">Uncharacterized protein</fullName>
    </submittedName>
</protein>
<sequence>MVVTRKTPVAPVPTGSRNNTAQPLPRAAKPKSTLAELDPLLAAKNAASSEKTHSKSKHKNRQHKKAPKPPRNFLDTMVYLSLLFLGLYAFTICPADTKLSNPVCRSLSQYRAHVLEPYVLPPLHRALAHPAVAPYVARAESVVDKTAPYAAAVARAASHTADVYVLPAYRRYVVPQWRAHVVPQWRKHVVPQWRTHAAPRIAQAAPYARAAQRTLERTAFTLHKTYTVHVKPFVLRAYALARPHVVNGYRVARPRAVALYARAAAEAGRARRAYVDPHVVRIWAKVLELSGAEPAGAATTAETAATTLQPTSAQVIKSKGRTEAEVTPVKAAESSAAATPEEAVPAPSSSSVPPAATETASSVPPAETETASSVAPPPPAETPAAETTAELEDAATSTPAAKETAASVAAQSAHGMESAVVQEILASSAPPASSSSSAAETAPSAAVETPTPEIEAKTAASVAAQSAHGMESAVVQEILDVPEPFDADDAETDDFLSGLGLALDEPEPEFPDDGEEYDADGFLIEPVEPEPEISDEELAALKTADTAAKRADLEGRMAGANARLTALVAERRKALRKALVAARKVGVARVAGVKAREVGGLEAEAERMLKGLEGYVRKEEKATAGKGGAGGVEERMERMERWERVVARVEEKLGERVRGAQGALQAVHVEEKEGEVNEGMAIIQEVKDACGQAQGSVGLDLSWLDDVTYLDWQVYHDLARIGENFQAEASEIQAGTHAHPPVDPFVPAVQAAQTELNALVERIVARISALRTRAGAAFAGVVPGAVAAEAVVEEKEEEKEEQAEAEEKTEEEEPAVSILPIVPEAPKTGAGAGAGAGAAENVILGKSAEQVAEALRDVPLEKAPAPVHEEL</sequence>
<accession>A0AAD7H0G1</accession>
<evidence type="ECO:0000313" key="3">
    <source>
        <dbReference type="Proteomes" id="UP001221757"/>
    </source>
</evidence>
<keyword evidence="3" id="KW-1185">Reference proteome</keyword>
<evidence type="ECO:0000256" key="1">
    <source>
        <dbReference type="SAM" id="MobiDB-lite"/>
    </source>
</evidence>
<name>A0AAD7H0G1_MYCRO</name>
<feature type="region of interest" description="Disordered" evidence="1">
    <location>
        <begin position="796"/>
        <end position="836"/>
    </location>
</feature>
<dbReference type="EMBL" id="JARKIE010000003">
    <property type="protein sequence ID" value="KAJ7708908.1"/>
    <property type="molecule type" value="Genomic_DNA"/>
</dbReference>
<proteinExistence type="predicted"/>
<feature type="compositionally biased region" description="Basic residues" evidence="1">
    <location>
        <begin position="54"/>
        <end position="68"/>
    </location>
</feature>
<gene>
    <name evidence="2" type="ORF">B0H17DRAFT_1191410</name>
</gene>
<feature type="compositionally biased region" description="Low complexity" evidence="1">
    <location>
        <begin position="382"/>
        <end position="398"/>
    </location>
</feature>
<organism evidence="2 3">
    <name type="scientific">Mycena rosella</name>
    <name type="common">Pink bonnet</name>
    <name type="synonym">Agaricus rosellus</name>
    <dbReference type="NCBI Taxonomy" id="1033263"/>
    <lineage>
        <taxon>Eukaryota</taxon>
        <taxon>Fungi</taxon>
        <taxon>Dikarya</taxon>
        <taxon>Basidiomycota</taxon>
        <taxon>Agaricomycotina</taxon>
        <taxon>Agaricomycetes</taxon>
        <taxon>Agaricomycetidae</taxon>
        <taxon>Agaricales</taxon>
        <taxon>Marasmiineae</taxon>
        <taxon>Mycenaceae</taxon>
        <taxon>Mycena</taxon>
    </lineage>
</organism>
<feature type="region of interest" description="Disordered" evidence="1">
    <location>
        <begin position="312"/>
        <end position="410"/>
    </location>
</feature>
<dbReference type="Proteomes" id="UP001221757">
    <property type="component" value="Unassembled WGS sequence"/>
</dbReference>
<feature type="region of interest" description="Disordered" evidence="1">
    <location>
        <begin position="1"/>
        <end position="70"/>
    </location>
</feature>
<reference evidence="2" key="1">
    <citation type="submission" date="2023-03" db="EMBL/GenBank/DDBJ databases">
        <title>Massive genome expansion in bonnet fungi (Mycena s.s.) driven by repeated elements and novel gene families across ecological guilds.</title>
        <authorList>
            <consortium name="Lawrence Berkeley National Laboratory"/>
            <person name="Harder C.B."/>
            <person name="Miyauchi S."/>
            <person name="Viragh M."/>
            <person name="Kuo A."/>
            <person name="Thoen E."/>
            <person name="Andreopoulos B."/>
            <person name="Lu D."/>
            <person name="Skrede I."/>
            <person name="Drula E."/>
            <person name="Henrissat B."/>
            <person name="Morin E."/>
            <person name="Kohler A."/>
            <person name="Barry K."/>
            <person name="LaButti K."/>
            <person name="Morin E."/>
            <person name="Salamov A."/>
            <person name="Lipzen A."/>
            <person name="Mereny Z."/>
            <person name="Hegedus B."/>
            <person name="Baldrian P."/>
            <person name="Stursova M."/>
            <person name="Weitz H."/>
            <person name="Taylor A."/>
            <person name="Grigoriev I.V."/>
            <person name="Nagy L.G."/>
            <person name="Martin F."/>
            <person name="Kauserud H."/>
        </authorList>
    </citation>
    <scope>NUCLEOTIDE SEQUENCE</scope>
    <source>
        <strain evidence="2">CBHHK067</strain>
    </source>
</reference>
<feature type="compositionally biased region" description="Acidic residues" evidence="1">
    <location>
        <begin position="796"/>
        <end position="814"/>
    </location>
</feature>